<dbReference type="AlphaFoldDB" id="A0A0E4CW53"/>
<dbReference type="KEGG" id="pri:PRIO_2476"/>
<dbReference type="CDD" id="cd02440">
    <property type="entry name" value="AdoMet_MTases"/>
    <property type="match status" value="1"/>
</dbReference>
<name>A0A0E4CW53_9BACL</name>
<feature type="domain" description="Methyltransferase" evidence="3">
    <location>
        <begin position="36"/>
        <end position="123"/>
    </location>
</feature>
<dbReference type="EMBL" id="LN831776">
    <property type="protein sequence ID" value="CQR54882.1"/>
    <property type="molecule type" value="Genomic_DNA"/>
</dbReference>
<sequence>MNQQWNTGTYDKDMAFVSRFGESLIELLQPQPGERVIDWGCGTGDLAAAIAGHGASVTGIDASPEMIAAARSKHPQLEFVLADGQAYRSEPAADAIFSNAALHWLLDAEGAVSSMAASLRPGGRLIAEFGGQGNIASVAAGLPRAFEAIGCSGKLKLPWYFPSIGEYAALLEQNGFTVGLALCFDRPTPLQGGAQGLVRWLNTFADGILSVLSPGQRTEVLTYLEQELKPQLFQGDQWVMDYRRIRVAARKNF</sequence>
<keyword evidence="1 4" id="KW-0489">Methyltransferase</keyword>
<evidence type="ECO:0000256" key="2">
    <source>
        <dbReference type="ARBA" id="ARBA00022679"/>
    </source>
</evidence>
<keyword evidence="2 4" id="KW-0808">Transferase</keyword>
<dbReference type="GO" id="GO:0032259">
    <property type="term" value="P:methylation"/>
    <property type="evidence" value="ECO:0007669"/>
    <property type="project" value="UniProtKB-KW"/>
</dbReference>
<dbReference type="PANTHER" id="PTHR43861:SF1">
    <property type="entry name" value="TRANS-ACONITATE 2-METHYLTRANSFERASE"/>
    <property type="match status" value="1"/>
</dbReference>
<dbReference type="RefSeq" id="WP_046502542.1">
    <property type="nucleotide sequence ID" value="NZ_LN831776.1"/>
</dbReference>
<dbReference type="PANTHER" id="PTHR43861">
    <property type="entry name" value="TRANS-ACONITATE 2-METHYLTRANSFERASE-RELATED"/>
    <property type="match status" value="1"/>
</dbReference>
<accession>A0A0E4CW53</accession>
<dbReference type="SUPFAM" id="SSF53335">
    <property type="entry name" value="S-adenosyl-L-methionine-dependent methyltransferases"/>
    <property type="match status" value="1"/>
</dbReference>
<dbReference type="HOGENOM" id="CLU_037990_5_3_9"/>
<evidence type="ECO:0000259" key="3">
    <source>
        <dbReference type="Pfam" id="PF13649"/>
    </source>
</evidence>
<protein>
    <submittedName>
        <fullName evidence="4">Methyltransferase type 11</fullName>
    </submittedName>
</protein>
<dbReference type="PATRIC" id="fig|1073571.4.peg.2637"/>
<dbReference type="InterPro" id="IPR029063">
    <property type="entry name" value="SAM-dependent_MTases_sf"/>
</dbReference>
<evidence type="ECO:0000256" key="1">
    <source>
        <dbReference type="ARBA" id="ARBA00022603"/>
    </source>
</evidence>
<dbReference type="GO" id="GO:0008168">
    <property type="term" value="F:methyltransferase activity"/>
    <property type="evidence" value="ECO:0007669"/>
    <property type="project" value="UniProtKB-KW"/>
</dbReference>
<organism evidence="4 5">
    <name type="scientific">Paenibacillus riograndensis SBR5</name>
    <dbReference type="NCBI Taxonomy" id="1073571"/>
    <lineage>
        <taxon>Bacteria</taxon>
        <taxon>Bacillati</taxon>
        <taxon>Bacillota</taxon>
        <taxon>Bacilli</taxon>
        <taxon>Bacillales</taxon>
        <taxon>Paenibacillaceae</taxon>
        <taxon>Paenibacillus</taxon>
        <taxon>Paenibacillus sonchi group</taxon>
    </lineage>
</organism>
<evidence type="ECO:0000313" key="5">
    <source>
        <dbReference type="Proteomes" id="UP000033163"/>
    </source>
</evidence>
<dbReference type="Proteomes" id="UP000033163">
    <property type="component" value="Chromosome I"/>
</dbReference>
<dbReference type="STRING" id="483937.AMQ84_00565"/>
<dbReference type="InterPro" id="IPR041698">
    <property type="entry name" value="Methyltransf_25"/>
</dbReference>
<reference evidence="5" key="1">
    <citation type="submission" date="2015-03" db="EMBL/GenBank/DDBJ databases">
        <authorList>
            <person name="Wibberg D."/>
        </authorList>
    </citation>
    <scope>NUCLEOTIDE SEQUENCE [LARGE SCALE GENOMIC DNA]</scope>
</reference>
<proteinExistence type="predicted"/>
<gene>
    <name evidence="4" type="ORF">PRIO_2476</name>
</gene>
<evidence type="ECO:0000313" key="4">
    <source>
        <dbReference type="EMBL" id="CQR54882.1"/>
    </source>
</evidence>
<dbReference type="Pfam" id="PF13649">
    <property type="entry name" value="Methyltransf_25"/>
    <property type="match status" value="1"/>
</dbReference>
<dbReference type="Gene3D" id="3.40.50.150">
    <property type="entry name" value="Vaccinia Virus protein VP39"/>
    <property type="match status" value="1"/>
</dbReference>